<feature type="transmembrane region" description="Helical" evidence="1">
    <location>
        <begin position="87"/>
        <end position="115"/>
    </location>
</feature>
<evidence type="ECO:0000313" key="3">
    <source>
        <dbReference type="Proteomes" id="UP001058271"/>
    </source>
</evidence>
<feature type="transmembrane region" description="Helical" evidence="1">
    <location>
        <begin position="445"/>
        <end position="464"/>
    </location>
</feature>
<feature type="transmembrane region" description="Helical" evidence="1">
    <location>
        <begin position="502"/>
        <end position="524"/>
    </location>
</feature>
<feature type="transmembrane region" description="Helical" evidence="1">
    <location>
        <begin position="136"/>
        <end position="159"/>
    </location>
</feature>
<dbReference type="Proteomes" id="UP001058271">
    <property type="component" value="Chromosome"/>
</dbReference>
<gene>
    <name evidence="2" type="ORF">Drose_03585</name>
</gene>
<feature type="transmembrane region" description="Helical" evidence="1">
    <location>
        <begin position="414"/>
        <end position="433"/>
    </location>
</feature>
<keyword evidence="1" id="KW-0472">Membrane</keyword>
<feature type="transmembrane region" description="Helical" evidence="1">
    <location>
        <begin position="470"/>
        <end position="490"/>
    </location>
</feature>
<feature type="transmembrane region" description="Helical" evidence="1">
    <location>
        <begin position="536"/>
        <end position="556"/>
    </location>
</feature>
<protein>
    <recommendedName>
        <fullName evidence="4">Glycosyltransferase RgtA/B/C/D-like domain-containing protein</fullName>
    </recommendedName>
</protein>
<feature type="transmembrane region" description="Helical" evidence="1">
    <location>
        <begin position="23"/>
        <end position="41"/>
    </location>
</feature>
<sequence length="748" mass="80362">MATATIVPDRVATPLPPRRRRSAWAPALTLALAVTGLLLALGTSPLDVARYAAYLGLGVVLPGTLLYRSLRSRPHSLLEDVAFGTVVGLLAETVALVAFRGLVWIGPLLVIAVFLAVPRLRRHWRMPRYPERPSVVWSWTVAGIALFFLGYLTVAFLAVNVPVPVGGPRQYMIDQLNLLAVAADLKHHFPLAVPEQGDRPLRYHWFAYGHLAAGSLSTGIDLPVLWFRLDLPVLAVLTVGLFAVTGWRVTRHAWAGPVAAALMFVVGEAVLPAQAPAFFGTITAYYTWSSRSILYAAALTMPFIAAAAAVLRREADRRTWLLAVLFAAGTTGAKSTVLPLAGVGVALVCAVHLLRRRPSWTPWLLGGAFAVVEVFAVAVLYGFEGQGLSWGPFTIMLDFVGDQHTGTTPADLPLIVWGLGAYAIAMGARLAGIVFPLRRWGDVELFLAGALATGVVGSLTVWHVSWSQHFFIIAGWPFGAILSAWGLVLLADRIPDRAGARAAVAVALSAAAALAVFAVTASVPRVPARWGVPLPTYVFGGVVLLTALAVGAGLTLAGRRRAALRGTGAFAALTVVLFAGGARLPHDAATSANLGVRYHVRVTPEQAAGARWLRDHSTPAEYVATNVHRVGGGEQARQSLAYWISAYSERRVLLGSWGYSPESAEMQSARHRLGPSLVYWNPDRLAANDAAIYAPTPERLEWLRSQKVGWILVDRAQGTESPRLADLADLVWQRGPVAIYRLHPPPPR</sequence>
<evidence type="ECO:0008006" key="4">
    <source>
        <dbReference type="Google" id="ProtNLM"/>
    </source>
</evidence>
<dbReference type="EMBL" id="CP073721">
    <property type="protein sequence ID" value="UWZ37378.1"/>
    <property type="molecule type" value="Genomic_DNA"/>
</dbReference>
<dbReference type="RefSeq" id="WP_260726735.1">
    <property type="nucleotide sequence ID" value="NZ_BAAABS010000079.1"/>
</dbReference>
<proteinExistence type="predicted"/>
<keyword evidence="1" id="KW-0812">Transmembrane</keyword>
<feature type="transmembrane region" description="Helical" evidence="1">
    <location>
        <begin position="293"/>
        <end position="311"/>
    </location>
</feature>
<organism evidence="2 3">
    <name type="scientific">Dactylosporangium roseum</name>
    <dbReference type="NCBI Taxonomy" id="47989"/>
    <lineage>
        <taxon>Bacteria</taxon>
        <taxon>Bacillati</taxon>
        <taxon>Actinomycetota</taxon>
        <taxon>Actinomycetes</taxon>
        <taxon>Micromonosporales</taxon>
        <taxon>Micromonosporaceae</taxon>
        <taxon>Dactylosporangium</taxon>
    </lineage>
</organism>
<feature type="transmembrane region" description="Helical" evidence="1">
    <location>
        <begin position="48"/>
        <end position="67"/>
    </location>
</feature>
<feature type="transmembrane region" description="Helical" evidence="1">
    <location>
        <begin position="363"/>
        <end position="383"/>
    </location>
</feature>
<feature type="transmembrane region" description="Helical" evidence="1">
    <location>
        <begin position="563"/>
        <end position="582"/>
    </location>
</feature>
<evidence type="ECO:0000313" key="2">
    <source>
        <dbReference type="EMBL" id="UWZ37378.1"/>
    </source>
</evidence>
<feature type="transmembrane region" description="Helical" evidence="1">
    <location>
        <begin position="254"/>
        <end position="273"/>
    </location>
</feature>
<reference evidence="2" key="1">
    <citation type="submission" date="2021-04" db="EMBL/GenBank/DDBJ databases">
        <title>Biosynthetic gene clusters of Dactylosporangioum roseum.</title>
        <authorList>
            <person name="Hartkoorn R.C."/>
            <person name="Beaudoing E."/>
            <person name="Hot D."/>
            <person name="Moureu S."/>
        </authorList>
    </citation>
    <scope>NUCLEOTIDE SEQUENCE</scope>
    <source>
        <strain evidence="2">NRRL B-16295</strain>
    </source>
</reference>
<name>A0ABY5Z8M6_9ACTN</name>
<evidence type="ECO:0000256" key="1">
    <source>
        <dbReference type="SAM" id="Phobius"/>
    </source>
</evidence>
<keyword evidence="1" id="KW-1133">Transmembrane helix</keyword>
<keyword evidence="3" id="KW-1185">Reference proteome</keyword>
<accession>A0ABY5Z8M6</accession>
<feature type="transmembrane region" description="Helical" evidence="1">
    <location>
        <begin position="225"/>
        <end position="247"/>
    </location>
</feature>